<reference evidence="1 2" key="1">
    <citation type="submission" date="2018-08" db="EMBL/GenBank/DDBJ databases">
        <title>Wenzhouxiangella salilacus sp. nov., a novel bacterium isolated from a saline lake in Xinjiang Province, China.</title>
        <authorList>
            <person name="Han S."/>
        </authorList>
    </citation>
    <scope>NUCLEOTIDE SEQUENCE [LARGE SCALE GENOMIC DNA]</scope>
    <source>
        <strain evidence="1 2">XDB06</strain>
    </source>
</reference>
<gene>
    <name evidence="1" type="ORF">DZC52_07125</name>
</gene>
<accession>A0A3E1K9C1</accession>
<evidence type="ECO:0000313" key="1">
    <source>
        <dbReference type="EMBL" id="RFF30696.1"/>
    </source>
</evidence>
<sequence length="86" mass="9337">MIFLVLVCMALSIRVDGVWPPKSVHERIEFVFEQVSEPGKALMALLGDRLSPNPERERLRPVRSTAVLKAMVDGDGVAGQSGTACS</sequence>
<dbReference type="EMBL" id="QUZK01000033">
    <property type="protein sequence ID" value="RFF30696.1"/>
    <property type="molecule type" value="Genomic_DNA"/>
</dbReference>
<proteinExistence type="predicted"/>
<protein>
    <submittedName>
        <fullName evidence="1">Uncharacterized protein</fullName>
    </submittedName>
</protein>
<comment type="caution">
    <text evidence="1">The sequence shown here is derived from an EMBL/GenBank/DDBJ whole genome shotgun (WGS) entry which is preliminary data.</text>
</comment>
<organism evidence="1 2">
    <name type="scientific">Wenzhouxiangella sediminis</name>
    <dbReference type="NCBI Taxonomy" id="1792836"/>
    <lineage>
        <taxon>Bacteria</taxon>
        <taxon>Pseudomonadati</taxon>
        <taxon>Pseudomonadota</taxon>
        <taxon>Gammaproteobacteria</taxon>
        <taxon>Chromatiales</taxon>
        <taxon>Wenzhouxiangellaceae</taxon>
        <taxon>Wenzhouxiangella</taxon>
    </lineage>
</organism>
<evidence type="ECO:0000313" key="2">
    <source>
        <dbReference type="Proteomes" id="UP000260351"/>
    </source>
</evidence>
<name>A0A3E1K9C1_9GAMM</name>
<dbReference type="AlphaFoldDB" id="A0A3E1K9C1"/>
<keyword evidence="2" id="KW-1185">Reference proteome</keyword>
<dbReference type="Proteomes" id="UP000260351">
    <property type="component" value="Unassembled WGS sequence"/>
</dbReference>